<dbReference type="Pfam" id="PF02666">
    <property type="entry name" value="PS_Dcarbxylase"/>
    <property type="match status" value="1"/>
</dbReference>
<comment type="PTM">
    <text evidence="12">Is synthesized initially as an inactive proenzyme. Formation of the active enzyme involves a self-maturation process in which the active site pyruvoyl group is generated from an internal serine residue via an autocatalytic post-translational modification. Two non-identical subunits are generated from the proenzyme in this reaction, and the pyruvate is formed at the N-terminus of the alpha chain, which is derived from the carboxyl end of the proenzyme. The autoendoproteolytic cleavage occurs by a canonical serine protease mechanism, in which the side chain hydroxyl group of the serine supplies its oxygen atom to form the C-terminus of the beta chain, while the remainder of the serine residue undergoes an oxidative deamination to produce ammonia and the pyruvoyl prosthetic group on the alpha chain. During this reaction, the Ser that is part of the protease active site of the proenzyme becomes the pyruvoyl prosthetic group, which constitutes an essential element of the active site of the mature decarboxylase.</text>
</comment>
<keyword evidence="9 12" id="KW-0456">Lyase</keyword>
<keyword evidence="14" id="KW-1185">Reference proteome</keyword>
<evidence type="ECO:0000256" key="7">
    <source>
        <dbReference type="ARBA" id="ARBA00023145"/>
    </source>
</evidence>
<evidence type="ECO:0000256" key="4">
    <source>
        <dbReference type="ARBA" id="ARBA00022793"/>
    </source>
</evidence>
<keyword evidence="11 12" id="KW-0670">Pyruvate</keyword>
<evidence type="ECO:0000256" key="2">
    <source>
        <dbReference type="ARBA" id="ARBA00022475"/>
    </source>
</evidence>
<dbReference type="UniPathway" id="UPA00558">
    <property type="reaction ID" value="UER00616"/>
</dbReference>
<feature type="active site" description="Charge relay system; for autoendoproteolytic cleavage activity" evidence="12">
    <location>
        <position position="93"/>
    </location>
</feature>
<feature type="modified residue" description="Pyruvic acid (Ser); by autocatalysis" evidence="12">
    <location>
        <position position="254"/>
    </location>
</feature>
<comment type="pathway">
    <text evidence="12">Phospholipid metabolism; phosphatidylethanolamine biosynthesis; phosphatidylethanolamine from CDP-diacylglycerol: step 2/2.</text>
</comment>
<comment type="function">
    <text evidence="12">Catalyzes the formation of phosphatidylethanolamine (PtdEtn) from phosphatidylserine (PtdSer).</text>
</comment>
<keyword evidence="4 12" id="KW-0210">Decarboxylase</keyword>
<dbReference type="NCBIfam" id="TIGR00163">
    <property type="entry name" value="PS_decarb"/>
    <property type="match status" value="1"/>
</dbReference>
<dbReference type="GO" id="GO:0004609">
    <property type="term" value="F:phosphatidylserine decarboxylase activity"/>
    <property type="evidence" value="ECO:0007669"/>
    <property type="project" value="UniProtKB-UniRule"/>
</dbReference>
<dbReference type="EMBL" id="FMWD01000001">
    <property type="protein sequence ID" value="SCZ50015.1"/>
    <property type="molecule type" value="Genomic_DNA"/>
</dbReference>
<feature type="active site" description="Schiff-base intermediate with substrate; via pyruvic acid; for decarboxylase activity" evidence="12">
    <location>
        <position position="254"/>
    </location>
</feature>
<sequence length="288" mass="31819">MMLLIDYLKAWPQYVMPGHLLSRLMYALTRVRIRAFKNLFIDTFIRLYKVDMQEAVEQNPHAYEHFNAFFTRALRPEARPLADGAGAIACPVDGSVSQTGTIADGSIFQAKGHSYSTEELLGGSRERAAPFHNGSFATLYLAPSNYHRIHMPFDGRLTGMVHVPGRLFSVSPATARAIPQLFARNERVVALFETDVGPMAVVMVGAVFVASIETVWARQVTPPAGRIIRQWSYPENEAPCFARGDEIGRFNMGSTVIVLFGPDAVNWTSEIGHGSGVCMGQLLGKTQR</sequence>
<name>A0A1G5PKF9_9GAMM</name>
<feature type="active site" description="Charge relay system; for autoendoproteolytic cleavage activity" evidence="12">
    <location>
        <position position="150"/>
    </location>
</feature>
<keyword evidence="5 12" id="KW-0443">Lipid metabolism</keyword>
<accession>A0A1G5PKF9</accession>
<dbReference type="Proteomes" id="UP000199648">
    <property type="component" value="Unassembled WGS sequence"/>
</dbReference>
<reference evidence="13 14" key="1">
    <citation type="submission" date="2016-10" db="EMBL/GenBank/DDBJ databases">
        <authorList>
            <person name="de Groot N.N."/>
        </authorList>
    </citation>
    <scope>NUCLEOTIDE SEQUENCE [LARGE SCALE GENOMIC DNA]</scope>
    <source>
        <strain evidence="13 14">HLD2</strain>
    </source>
</reference>
<evidence type="ECO:0000256" key="3">
    <source>
        <dbReference type="ARBA" id="ARBA00022516"/>
    </source>
</evidence>
<organism evidence="13 14">
    <name type="scientific">Thiohalomonas denitrificans</name>
    <dbReference type="NCBI Taxonomy" id="415747"/>
    <lineage>
        <taxon>Bacteria</taxon>
        <taxon>Pseudomonadati</taxon>
        <taxon>Pseudomonadota</taxon>
        <taxon>Gammaproteobacteria</taxon>
        <taxon>Thiohalomonadales</taxon>
        <taxon>Thiohalomonadaceae</taxon>
        <taxon>Thiohalomonas</taxon>
    </lineage>
</organism>
<evidence type="ECO:0000256" key="9">
    <source>
        <dbReference type="ARBA" id="ARBA00023239"/>
    </source>
</evidence>
<dbReference type="STRING" id="415747.SAMN03097708_00317"/>
<comment type="cofactor">
    <cofactor evidence="12">
        <name>pyruvate</name>
        <dbReference type="ChEBI" id="CHEBI:15361"/>
    </cofactor>
    <text evidence="12">Binds 1 pyruvoyl group covalently per subunit.</text>
</comment>
<gene>
    <name evidence="12" type="primary">psd</name>
    <name evidence="13" type="ORF">SAMN03097708_00317</name>
</gene>
<dbReference type="InterPro" id="IPR033178">
    <property type="entry name" value="PSD_type1_pro"/>
</dbReference>
<evidence type="ECO:0000256" key="5">
    <source>
        <dbReference type="ARBA" id="ARBA00023098"/>
    </source>
</evidence>
<comment type="similarity">
    <text evidence="12">Belongs to the phosphatidylserine decarboxylase family. PSD-B subfamily. Prokaryotic type I sub-subfamily.</text>
</comment>
<dbReference type="AlphaFoldDB" id="A0A1G5PKF9"/>
<dbReference type="InterPro" id="IPR033177">
    <property type="entry name" value="PSD-B"/>
</dbReference>
<evidence type="ECO:0000256" key="12">
    <source>
        <dbReference type="HAMAP-Rule" id="MF_00662"/>
    </source>
</evidence>
<proteinExistence type="inferred from homology"/>
<keyword evidence="2 12" id="KW-1003">Cell membrane</keyword>
<evidence type="ECO:0000256" key="1">
    <source>
        <dbReference type="ARBA" id="ARBA00005189"/>
    </source>
</evidence>
<evidence type="ECO:0000256" key="8">
    <source>
        <dbReference type="ARBA" id="ARBA00023209"/>
    </source>
</evidence>
<dbReference type="GO" id="GO:0006646">
    <property type="term" value="P:phosphatidylethanolamine biosynthetic process"/>
    <property type="evidence" value="ECO:0007669"/>
    <property type="project" value="UniProtKB-UniRule"/>
</dbReference>
<evidence type="ECO:0000256" key="11">
    <source>
        <dbReference type="ARBA" id="ARBA00023317"/>
    </source>
</evidence>
<feature type="chain" id="PRO_5023530898" description="Phosphatidylserine decarboxylase beta chain" evidence="12">
    <location>
        <begin position="1"/>
        <end position="253"/>
    </location>
</feature>
<evidence type="ECO:0000256" key="10">
    <source>
        <dbReference type="ARBA" id="ARBA00023264"/>
    </source>
</evidence>
<keyword evidence="3 12" id="KW-0444">Lipid biosynthesis</keyword>
<dbReference type="PANTHER" id="PTHR10067:SF6">
    <property type="entry name" value="PHOSPHATIDYLSERINE DECARBOXYLASE PROENZYME, MITOCHONDRIAL"/>
    <property type="match status" value="1"/>
</dbReference>
<keyword evidence="10 12" id="KW-1208">Phospholipid metabolism</keyword>
<evidence type="ECO:0000256" key="6">
    <source>
        <dbReference type="ARBA" id="ARBA00023136"/>
    </source>
</evidence>
<comment type="subunit">
    <text evidence="12">Heterodimer of a large membrane-associated beta subunit and a small pyruvoyl-containing alpha subunit.</text>
</comment>
<dbReference type="PANTHER" id="PTHR10067">
    <property type="entry name" value="PHOSPHATIDYLSERINE DECARBOXYLASE"/>
    <property type="match status" value="1"/>
</dbReference>
<feature type="site" description="Cleavage (non-hydrolytic); by autocatalysis" evidence="12">
    <location>
        <begin position="253"/>
        <end position="254"/>
    </location>
</feature>
<comment type="catalytic activity">
    <reaction evidence="12">
        <text>a 1,2-diacyl-sn-glycero-3-phospho-L-serine + H(+) = a 1,2-diacyl-sn-glycero-3-phosphoethanolamine + CO2</text>
        <dbReference type="Rhea" id="RHEA:20828"/>
        <dbReference type="ChEBI" id="CHEBI:15378"/>
        <dbReference type="ChEBI" id="CHEBI:16526"/>
        <dbReference type="ChEBI" id="CHEBI:57262"/>
        <dbReference type="ChEBI" id="CHEBI:64612"/>
        <dbReference type="EC" id="4.1.1.65"/>
    </reaction>
</comment>
<dbReference type="HAMAP" id="MF_00662">
    <property type="entry name" value="PS_decarb_PSD_B_type1"/>
    <property type="match status" value="1"/>
</dbReference>
<feature type="chain" id="PRO_5023530897" description="Phosphatidylserine decarboxylase alpha chain" evidence="12">
    <location>
        <begin position="254"/>
        <end position="288"/>
    </location>
</feature>
<comment type="pathway">
    <text evidence="1">Lipid metabolism.</text>
</comment>
<comment type="subcellular location">
    <subcellularLocation>
        <location evidence="12">Cell membrane</location>
        <topology evidence="12">Peripheral membrane protein</topology>
    </subcellularLocation>
</comment>
<evidence type="ECO:0000313" key="14">
    <source>
        <dbReference type="Proteomes" id="UP000199648"/>
    </source>
</evidence>
<feature type="active site" description="Charge relay system; for autoendoproteolytic cleavage activity" evidence="12">
    <location>
        <position position="254"/>
    </location>
</feature>
<keyword evidence="6 12" id="KW-0472">Membrane</keyword>
<evidence type="ECO:0000313" key="13">
    <source>
        <dbReference type="EMBL" id="SCZ50015.1"/>
    </source>
</evidence>
<protein>
    <recommendedName>
        <fullName evidence="12">Phosphatidylserine decarboxylase proenzyme</fullName>
        <ecNumber evidence="12">4.1.1.65</ecNumber>
    </recommendedName>
    <component>
        <recommendedName>
            <fullName evidence="12">Phosphatidylserine decarboxylase alpha chain</fullName>
        </recommendedName>
    </component>
    <component>
        <recommendedName>
            <fullName evidence="12">Phosphatidylserine decarboxylase beta chain</fullName>
        </recommendedName>
    </component>
</protein>
<dbReference type="GO" id="GO:0005886">
    <property type="term" value="C:plasma membrane"/>
    <property type="evidence" value="ECO:0007669"/>
    <property type="project" value="UniProtKB-SubCell"/>
</dbReference>
<keyword evidence="7 12" id="KW-0865">Zymogen</keyword>
<dbReference type="InterPro" id="IPR003817">
    <property type="entry name" value="PS_Dcarbxylase"/>
</dbReference>
<keyword evidence="8 12" id="KW-0594">Phospholipid biosynthesis</keyword>
<dbReference type="EC" id="4.1.1.65" evidence="12"/>